<dbReference type="EMBL" id="BGPR01021853">
    <property type="protein sequence ID" value="GBN87559.1"/>
    <property type="molecule type" value="Genomic_DNA"/>
</dbReference>
<accession>A0A4Y2SI41</accession>
<evidence type="ECO:0000256" key="2">
    <source>
        <dbReference type="ARBA" id="ARBA00022801"/>
    </source>
</evidence>
<dbReference type="OrthoDB" id="49151at2759"/>
<evidence type="ECO:0000313" key="8">
    <source>
        <dbReference type="EMBL" id="GBN87559.1"/>
    </source>
</evidence>
<keyword evidence="4 6" id="KW-0539">Nucleus</keyword>
<evidence type="ECO:0000256" key="6">
    <source>
        <dbReference type="HAMAP-Rule" id="MF_03040"/>
    </source>
</evidence>
<evidence type="ECO:0000256" key="4">
    <source>
        <dbReference type="ARBA" id="ARBA00023242"/>
    </source>
</evidence>
<keyword evidence="7" id="KW-0732">Signal</keyword>
<organism evidence="9 10">
    <name type="scientific">Araneus ventricosus</name>
    <name type="common">Orbweaver spider</name>
    <name type="synonym">Epeira ventricosa</name>
    <dbReference type="NCBI Taxonomy" id="182803"/>
    <lineage>
        <taxon>Eukaryota</taxon>
        <taxon>Metazoa</taxon>
        <taxon>Ecdysozoa</taxon>
        <taxon>Arthropoda</taxon>
        <taxon>Chelicerata</taxon>
        <taxon>Arachnida</taxon>
        <taxon>Araneae</taxon>
        <taxon>Araneomorphae</taxon>
        <taxon>Entelegynae</taxon>
        <taxon>Araneoidea</taxon>
        <taxon>Araneidae</taxon>
        <taxon>Araneus</taxon>
    </lineage>
</organism>
<comment type="catalytic activity">
    <reaction evidence="5">
        <text>a 3'-end uridylyl-uridine-RNA = a 3'-end 2',3'-cyclophospho-uridine-RNA + uridine</text>
        <dbReference type="Rhea" id="RHEA:46052"/>
        <dbReference type="Rhea" id="RHEA-COMP:17384"/>
        <dbReference type="Rhea" id="RHEA-COMP:17385"/>
        <dbReference type="ChEBI" id="CHEBI:16704"/>
        <dbReference type="ChEBI" id="CHEBI:85643"/>
        <dbReference type="ChEBI" id="CHEBI:85644"/>
    </reaction>
    <physiologicalReaction direction="left-to-right" evidence="5">
        <dbReference type="Rhea" id="RHEA:46053"/>
    </physiologicalReaction>
</comment>
<reference evidence="9 10" key="1">
    <citation type="journal article" date="2019" name="Sci. Rep.">
        <title>Orb-weaving spider Araneus ventricosus genome elucidates the spidroin gene catalogue.</title>
        <authorList>
            <person name="Kono N."/>
            <person name="Nakamura H."/>
            <person name="Ohtoshi R."/>
            <person name="Moran D.A.P."/>
            <person name="Shinohara A."/>
            <person name="Yoshida Y."/>
            <person name="Fujiwara M."/>
            <person name="Mori M."/>
            <person name="Tomita M."/>
            <person name="Arakawa K."/>
        </authorList>
    </citation>
    <scope>NUCLEOTIDE SEQUENCE [LARGE SCALE GENOMIC DNA]</scope>
</reference>
<evidence type="ECO:0000256" key="5">
    <source>
        <dbReference type="ARBA" id="ARBA00029300"/>
    </source>
</evidence>
<dbReference type="HAMAP" id="MF_03040">
    <property type="entry name" value="USB1"/>
    <property type="match status" value="1"/>
</dbReference>
<comment type="similarity">
    <text evidence="6">Belongs to the 2H phosphoesterase superfamily. USB1 family.</text>
</comment>
<evidence type="ECO:0000313" key="9">
    <source>
        <dbReference type="EMBL" id="GBN87561.1"/>
    </source>
</evidence>
<protein>
    <recommendedName>
        <fullName evidence="6">U6 snRNA phosphodiesterase</fullName>
        <ecNumber evidence="6">3.1.4.-</ecNumber>
    </recommendedName>
</protein>
<dbReference type="Pfam" id="PF09749">
    <property type="entry name" value="HVSL"/>
    <property type="match status" value="1"/>
</dbReference>
<dbReference type="Gene3D" id="3.90.1140.10">
    <property type="entry name" value="Cyclic phosphodiesterase"/>
    <property type="match status" value="1"/>
</dbReference>
<dbReference type="GO" id="GO:1990838">
    <property type="term" value="F:poly(U)-specific exoribonuclease activity, producing 3' uridine cyclic phosphate ends"/>
    <property type="evidence" value="ECO:0007669"/>
    <property type="project" value="UniProtKB-UniRule"/>
</dbReference>
<comment type="subcellular location">
    <subcellularLocation>
        <location evidence="6">Nucleus</location>
    </subcellularLocation>
</comment>
<keyword evidence="3" id="KW-0456">Lyase</keyword>
<name>A0A4Y2SI41_ARAVE</name>
<dbReference type="InterPro" id="IPR027521">
    <property type="entry name" value="Usb1"/>
</dbReference>
<comment type="caution">
    <text evidence="9">The sequence shown here is derived from an EMBL/GenBank/DDBJ whole genome shotgun (WGS) entry which is preliminary data.</text>
</comment>
<keyword evidence="1 6" id="KW-0540">Nuclease</keyword>
<feature type="signal peptide" evidence="7">
    <location>
        <begin position="1"/>
        <end position="17"/>
    </location>
</feature>
<dbReference type="EC" id="3.1.4.-" evidence="6"/>
<feature type="active site" description="Proton donor/acceptor" evidence="6">
    <location>
        <position position="169"/>
    </location>
</feature>
<dbReference type="PANTHER" id="PTHR13522">
    <property type="entry name" value="U6 SNRNA PHOSPHODIESTERASE 1"/>
    <property type="match status" value="1"/>
</dbReference>
<evidence type="ECO:0000313" key="10">
    <source>
        <dbReference type="Proteomes" id="UP000499080"/>
    </source>
</evidence>
<keyword evidence="10" id="KW-1185">Reference proteome</keyword>
<comment type="function">
    <text evidence="6">Phosphodiesterase responsible for the U6 snRNA 3' end processing. Acts as an exoribonuclease (RNase) responsible for trimming the poly(U) tract of the last nucleotides in the pre-U6 snRNA molecule, leading to the formation of mature U6 snRNA.</text>
</comment>
<dbReference type="GO" id="GO:0005634">
    <property type="term" value="C:nucleus"/>
    <property type="evidence" value="ECO:0007669"/>
    <property type="project" value="UniProtKB-SubCell"/>
</dbReference>
<dbReference type="GO" id="GO:0016829">
    <property type="term" value="F:lyase activity"/>
    <property type="evidence" value="ECO:0007669"/>
    <property type="project" value="UniProtKB-KW"/>
</dbReference>
<dbReference type="Proteomes" id="UP000499080">
    <property type="component" value="Unassembled WGS sequence"/>
</dbReference>
<dbReference type="AlphaFoldDB" id="A0A4Y2SI41"/>
<proteinExistence type="inferred from homology"/>
<dbReference type="GO" id="GO:0034477">
    <property type="term" value="P:U6 snRNA 3'-end processing"/>
    <property type="evidence" value="ECO:0007669"/>
    <property type="project" value="UniProtKB-UniRule"/>
</dbReference>
<evidence type="ECO:0000256" key="7">
    <source>
        <dbReference type="SAM" id="SignalP"/>
    </source>
</evidence>
<gene>
    <name evidence="9" type="primary">usb1_1</name>
    <name evidence="8" type="synonym">usb1_0</name>
    <name evidence="9" type="ORF">AVEN_113821_1</name>
    <name evidence="8" type="ORF">AVEN_206414_1</name>
</gene>
<evidence type="ECO:0000256" key="3">
    <source>
        <dbReference type="ARBA" id="ARBA00023239"/>
    </source>
</evidence>
<evidence type="ECO:0000256" key="1">
    <source>
        <dbReference type="ARBA" id="ARBA00022722"/>
    </source>
</evidence>
<dbReference type="PANTHER" id="PTHR13522:SF3">
    <property type="entry name" value="U6 SNRNA PHOSPHODIESTERASE 1"/>
    <property type="match status" value="1"/>
</dbReference>
<feature type="active site" description="Proton donor/acceptor" evidence="6">
    <location>
        <position position="257"/>
    </location>
</feature>
<keyword evidence="2 6" id="KW-0378">Hydrolase</keyword>
<sequence>MLIKAAVAALIVGRLRARTLCTTSRYEVSVAEWTRFTMNEINPTFRLVDYSSDEESSDENEITCQKPVKSNSSLLTDVINSRHETPKSDALPLPLQIQQMYKEMQSEETVEDPSKHGGKIRSFPHERGIWATYAYIEYSPEPAFYEMIDNLRQTATSHGIELQVPEDFHISLTRTLKLRHHWIVPFIDSLKAKLSYFYHFKIIFQTLEVYENEEKTRTFVGLKVHYGYDQLLKILRKVDACVQEFKLPNFYKNPSFHLSCASCIGSRADEVEKIMADLNIVFQSFIDSQPECGRLWVTKVCCKSGNKLFTLNLKS</sequence>
<dbReference type="EMBL" id="BGPR01021854">
    <property type="protein sequence ID" value="GBN87561.1"/>
    <property type="molecule type" value="Genomic_DNA"/>
</dbReference>
<feature type="chain" id="PRO_5033458646" description="U6 snRNA phosphodiesterase" evidence="7">
    <location>
        <begin position="18"/>
        <end position="315"/>
    </location>
</feature>